<sequence length="317" mass="36403">MEISFAEALKNHKPLEEYPKSDLHVHAGRGGSQEFIMERTGKRIKSRCSPFMSLEDMQLWFEEEIKSSCRGMEGYLLRLEGAFARAAEEHIKVLCMEFGYGELVQLGKIQNFIRLTETFRKKYCPDTIFCPELAIGWECHAEEALRQLEELLPYHWICSLDLCNRELAQPVKNFVPLYRTAKANGLCLRAHAGEFGTAEDVREAVEVLELDEVQHGIAAAASPQTMYFLKDNHICLNLCPTSNIILGRSGDYKTYPIRLFYDYGVPVTINTDDMLIFNSSVSREYRMLYDSGCMKPEELDTIRQFGLRKGLRMNLLI</sequence>
<evidence type="ECO:0000256" key="3">
    <source>
        <dbReference type="ARBA" id="ARBA00022723"/>
    </source>
</evidence>
<dbReference type="InterPro" id="IPR006330">
    <property type="entry name" value="Ado/ade_deaminase"/>
</dbReference>
<dbReference type="GO" id="GO:0046872">
    <property type="term" value="F:metal ion binding"/>
    <property type="evidence" value="ECO:0007669"/>
    <property type="project" value="UniProtKB-KW"/>
</dbReference>
<dbReference type="Pfam" id="PF00962">
    <property type="entry name" value="A_deaminase"/>
    <property type="match status" value="1"/>
</dbReference>
<comment type="cofactor">
    <cofactor evidence="1">
        <name>Zn(2+)</name>
        <dbReference type="ChEBI" id="CHEBI:29105"/>
    </cofactor>
</comment>
<dbReference type="PANTHER" id="PTHR43114">
    <property type="entry name" value="ADENINE DEAMINASE"/>
    <property type="match status" value="1"/>
</dbReference>
<dbReference type="EMBL" id="QVLU01000019">
    <property type="protein sequence ID" value="RGE68579.1"/>
    <property type="molecule type" value="Genomic_DNA"/>
</dbReference>
<dbReference type="GO" id="GO:0019239">
    <property type="term" value="F:deaminase activity"/>
    <property type="evidence" value="ECO:0007669"/>
    <property type="project" value="InterPro"/>
</dbReference>
<keyword evidence="3" id="KW-0479">Metal-binding</keyword>
<dbReference type="RefSeq" id="WP_025490275.1">
    <property type="nucleotide sequence ID" value="NZ_CALBAU010000254.1"/>
</dbReference>
<dbReference type="InterPro" id="IPR001365">
    <property type="entry name" value="A_deaminase_dom"/>
</dbReference>
<evidence type="ECO:0000313" key="10">
    <source>
        <dbReference type="Proteomes" id="UP000261166"/>
    </source>
</evidence>
<dbReference type="EMBL" id="QVLV01000010">
    <property type="protein sequence ID" value="RGE58858.1"/>
    <property type="molecule type" value="Genomic_DNA"/>
</dbReference>
<gene>
    <name evidence="8" type="ORF">DWY69_19110</name>
    <name evidence="7" type="ORF">DXC51_15755</name>
</gene>
<comment type="caution">
    <text evidence="8">The sequence shown here is derived from an EMBL/GenBank/DDBJ whole genome shotgun (WGS) entry which is preliminary data.</text>
</comment>
<keyword evidence="5" id="KW-0862">Zinc</keyword>
<evidence type="ECO:0000259" key="6">
    <source>
        <dbReference type="Pfam" id="PF00962"/>
    </source>
</evidence>
<evidence type="ECO:0000256" key="4">
    <source>
        <dbReference type="ARBA" id="ARBA00022801"/>
    </source>
</evidence>
<reference evidence="8 10" key="1">
    <citation type="submission" date="2018-08" db="EMBL/GenBank/DDBJ databases">
        <title>A genome reference for cultivated species of the human gut microbiota.</title>
        <authorList>
            <person name="Zou Y."/>
            <person name="Xue W."/>
            <person name="Luo G."/>
        </authorList>
    </citation>
    <scope>NUCLEOTIDE SEQUENCE [LARGE SCALE GENOMIC DNA]</scope>
    <source>
        <strain evidence="8 10">AF26-4BH</strain>
        <strain evidence="7">TF05-5AC</strain>
    </source>
</reference>
<dbReference type="SUPFAM" id="SSF51556">
    <property type="entry name" value="Metallo-dependent hydrolases"/>
    <property type="match status" value="1"/>
</dbReference>
<feature type="domain" description="Adenosine deaminase" evidence="6">
    <location>
        <begin position="140"/>
        <end position="307"/>
    </location>
</feature>
<dbReference type="Proteomes" id="UP000261166">
    <property type="component" value="Unassembled WGS sequence"/>
</dbReference>
<dbReference type="AlphaFoldDB" id="A0A3E3IN99"/>
<evidence type="ECO:0000256" key="1">
    <source>
        <dbReference type="ARBA" id="ARBA00001947"/>
    </source>
</evidence>
<evidence type="ECO:0000256" key="2">
    <source>
        <dbReference type="ARBA" id="ARBA00006676"/>
    </source>
</evidence>
<proteinExistence type="inferred from homology"/>
<evidence type="ECO:0000256" key="5">
    <source>
        <dbReference type="ARBA" id="ARBA00022833"/>
    </source>
</evidence>
<dbReference type="GeneID" id="97988282"/>
<dbReference type="OrthoDB" id="8772092at2"/>
<keyword evidence="9" id="KW-1185">Reference proteome</keyword>
<dbReference type="GO" id="GO:0016814">
    <property type="term" value="F:hydrolase activity, acting on carbon-nitrogen (but not peptide) bonds, in cyclic amidines"/>
    <property type="evidence" value="ECO:0007669"/>
    <property type="project" value="UniProtKB-ARBA"/>
</dbReference>
<organism evidence="8 10">
    <name type="scientific">Eisenbergiella massiliensis</name>
    <dbReference type="NCBI Taxonomy" id="1720294"/>
    <lineage>
        <taxon>Bacteria</taxon>
        <taxon>Bacillati</taxon>
        <taxon>Bacillota</taxon>
        <taxon>Clostridia</taxon>
        <taxon>Lachnospirales</taxon>
        <taxon>Lachnospiraceae</taxon>
        <taxon>Eisenbergiella</taxon>
    </lineage>
</organism>
<keyword evidence="4" id="KW-0378">Hydrolase</keyword>
<evidence type="ECO:0000313" key="9">
    <source>
        <dbReference type="Proteomes" id="UP000260812"/>
    </source>
</evidence>
<name>A0A3E3IN99_9FIRM</name>
<dbReference type="Gene3D" id="3.20.20.140">
    <property type="entry name" value="Metal-dependent hydrolases"/>
    <property type="match status" value="1"/>
</dbReference>
<comment type="similarity">
    <text evidence="2">Belongs to the metallo-dependent hydrolases superfamily. Adenosine and AMP deaminases family.</text>
</comment>
<dbReference type="InterPro" id="IPR032466">
    <property type="entry name" value="Metal_Hydrolase"/>
</dbReference>
<protein>
    <submittedName>
        <fullName evidence="8">Adenosine deaminase</fullName>
    </submittedName>
</protein>
<evidence type="ECO:0000313" key="8">
    <source>
        <dbReference type="EMBL" id="RGE68579.1"/>
    </source>
</evidence>
<accession>A0A3E3IN99</accession>
<dbReference type="PANTHER" id="PTHR43114:SF6">
    <property type="entry name" value="ADENINE DEAMINASE"/>
    <property type="match status" value="1"/>
</dbReference>
<evidence type="ECO:0000313" key="7">
    <source>
        <dbReference type="EMBL" id="RGE58858.1"/>
    </source>
</evidence>
<dbReference type="Proteomes" id="UP000260812">
    <property type="component" value="Unassembled WGS sequence"/>
</dbReference>